<gene>
    <name evidence="1" type="ORF">HGP28_07180</name>
</gene>
<dbReference type="EMBL" id="JABAIK010000005">
    <property type="protein sequence ID" value="NLS12687.1"/>
    <property type="molecule type" value="Genomic_DNA"/>
</dbReference>
<comment type="caution">
    <text evidence="1">The sequence shown here is derived from an EMBL/GenBank/DDBJ whole genome shotgun (WGS) entry which is preliminary data.</text>
</comment>
<organism evidence="1 2">
    <name type="scientific">Vibrio agarilyticus</name>
    <dbReference type="NCBI Taxonomy" id="2726741"/>
    <lineage>
        <taxon>Bacteria</taxon>
        <taxon>Pseudomonadati</taxon>
        <taxon>Pseudomonadota</taxon>
        <taxon>Gammaproteobacteria</taxon>
        <taxon>Vibrionales</taxon>
        <taxon>Vibrionaceae</taxon>
        <taxon>Vibrio</taxon>
    </lineage>
</organism>
<evidence type="ECO:0000313" key="1">
    <source>
        <dbReference type="EMBL" id="NLS12687.1"/>
    </source>
</evidence>
<protein>
    <submittedName>
        <fullName evidence="1">Uncharacterized protein</fullName>
    </submittedName>
</protein>
<accession>A0A7X8TPR9</accession>
<dbReference type="AlphaFoldDB" id="A0A7X8TPR9"/>
<sequence>MRLNDIEIEFEHIWREVQHQRWHALERFYFSFACYREGWLGKNGQPCWQSARENAPLSEALRDTLSCHPKASSDAEVGDNIHSYVNRQSTKSAVLEPLIPYTALTGFIKQRVKQETVTRNDLQQILNANLRFMTITRAEKQRLVELGLENRMPSLWYQNPSQHAPLCRLHCAGIYPAPDA</sequence>
<dbReference type="RefSeq" id="WP_168835764.1">
    <property type="nucleotide sequence ID" value="NZ_JABAIK010000005.1"/>
</dbReference>
<keyword evidence="2" id="KW-1185">Reference proteome</keyword>
<name>A0A7X8TPR9_9VIBR</name>
<dbReference type="Proteomes" id="UP000535589">
    <property type="component" value="Unassembled WGS sequence"/>
</dbReference>
<reference evidence="1 2" key="1">
    <citation type="submission" date="2020-04" db="EMBL/GenBank/DDBJ databases">
        <title>Vibrio sp. SM6, a novel species isolated from seawater.</title>
        <authorList>
            <person name="Wang X."/>
        </authorList>
    </citation>
    <scope>NUCLEOTIDE SEQUENCE [LARGE SCALE GENOMIC DNA]</scope>
    <source>
        <strain evidence="1 2">SM6</strain>
    </source>
</reference>
<evidence type="ECO:0000313" key="2">
    <source>
        <dbReference type="Proteomes" id="UP000535589"/>
    </source>
</evidence>
<proteinExistence type="predicted"/>